<dbReference type="AlphaFoldDB" id="A0AA38MU84"/>
<evidence type="ECO:0000256" key="1">
    <source>
        <dbReference type="SAM" id="MobiDB-lite"/>
    </source>
</evidence>
<gene>
    <name evidence="2" type="ORF">Zmor_002524</name>
</gene>
<feature type="compositionally biased region" description="Low complexity" evidence="1">
    <location>
        <begin position="10"/>
        <end position="20"/>
    </location>
</feature>
<dbReference type="EMBL" id="JALNTZ010000001">
    <property type="protein sequence ID" value="KAJ3667118.1"/>
    <property type="molecule type" value="Genomic_DNA"/>
</dbReference>
<feature type="region of interest" description="Disordered" evidence="1">
    <location>
        <begin position="1"/>
        <end position="21"/>
    </location>
</feature>
<evidence type="ECO:0000313" key="2">
    <source>
        <dbReference type="EMBL" id="KAJ3667118.1"/>
    </source>
</evidence>
<keyword evidence="3" id="KW-1185">Reference proteome</keyword>
<organism evidence="2 3">
    <name type="scientific">Zophobas morio</name>
    <dbReference type="NCBI Taxonomy" id="2755281"/>
    <lineage>
        <taxon>Eukaryota</taxon>
        <taxon>Metazoa</taxon>
        <taxon>Ecdysozoa</taxon>
        <taxon>Arthropoda</taxon>
        <taxon>Hexapoda</taxon>
        <taxon>Insecta</taxon>
        <taxon>Pterygota</taxon>
        <taxon>Neoptera</taxon>
        <taxon>Endopterygota</taxon>
        <taxon>Coleoptera</taxon>
        <taxon>Polyphaga</taxon>
        <taxon>Cucujiformia</taxon>
        <taxon>Tenebrionidae</taxon>
        <taxon>Zophobas</taxon>
    </lineage>
</organism>
<evidence type="ECO:0000313" key="3">
    <source>
        <dbReference type="Proteomes" id="UP001168821"/>
    </source>
</evidence>
<dbReference type="Proteomes" id="UP001168821">
    <property type="component" value="Unassembled WGS sequence"/>
</dbReference>
<comment type="caution">
    <text evidence="2">The sequence shown here is derived from an EMBL/GenBank/DDBJ whole genome shotgun (WGS) entry which is preliminary data.</text>
</comment>
<proteinExistence type="predicted"/>
<protein>
    <submittedName>
        <fullName evidence="2">Uncharacterized protein</fullName>
    </submittedName>
</protein>
<reference evidence="2" key="1">
    <citation type="journal article" date="2023" name="G3 (Bethesda)">
        <title>Whole genome assemblies of Zophobas morio and Tenebrio molitor.</title>
        <authorList>
            <person name="Kaur S."/>
            <person name="Stinson S.A."/>
            <person name="diCenzo G.C."/>
        </authorList>
    </citation>
    <scope>NUCLEOTIDE SEQUENCE</scope>
    <source>
        <strain evidence="2">QUZm001</strain>
    </source>
</reference>
<name>A0AA38MU84_9CUCU</name>
<accession>A0AA38MU84</accession>
<sequence>MAPRKPPLTLGSNSNRSSLSRPDECLRSHLFVLIRLAAIKSCNLSIFRDRADTAIKNRDTPDSLMWDPCRVTQERIRKQHALIKGLQWPASASRNVNGISRN</sequence>